<accession>A0A417XUG0</accession>
<sequence>MRSLDPTEDFAIQLVRRFLVLCEHPRTRDRMLRIVARSSQSGDDAPRILRWLNRALLLPLMRRGTRPISTMKWELVVSQLFGMATMRYLLELEPIASASRDDVVSMTAPGVLAVMQGPDGVFSNLVVDEDEDFADLGEPSDFDEVGLLDEVPRRRPRRGVGGVVRRSARRDRSTHPGR</sequence>
<reference evidence="3 4" key="1">
    <citation type="submission" date="2018-09" db="EMBL/GenBank/DDBJ databases">
        <title>Genome sequencing of Nocardioides immobilis CCTCC AB 2017083 for comparison to Nocardioides silvaticus.</title>
        <authorList>
            <person name="Li C."/>
            <person name="Wang G."/>
        </authorList>
    </citation>
    <scope>NUCLEOTIDE SEQUENCE [LARGE SCALE GENOMIC DNA]</scope>
    <source>
        <strain evidence="3 4">CCTCC AB 2017083</strain>
    </source>
</reference>
<protein>
    <recommendedName>
        <fullName evidence="2">Tetracyclin repressor-like C-terminal domain-containing protein</fullName>
    </recommendedName>
</protein>
<dbReference type="SUPFAM" id="SSF48498">
    <property type="entry name" value="Tetracyclin repressor-like, C-terminal domain"/>
    <property type="match status" value="1"/>
</dbReference>
<dbReference type="RefSeq" id="WP_118928163.1">
    <property type="nucleotide sequence ID" value="NZ_QXGH01000035.1"/>
</dbReference>
<evidence type="ECO:0000259" key="2">
    <source>
        <dbReference type="Pfam" id="PF17920"/>
    </source>
</evidence>
<evidence type="ECO:0000313" key="4">
    <source>
        <dbReference type="Proteomes" id="UP000283644"/>
    </source>
</evidence>
<comment type="caution">
    <text evidence="3">The sequence shown here is derived from an EMBL/GenBank/DDBJ whole genome shotgun (WGS) entry which is preliminary data.</text>
</comment>
<dbReference type="InterPro" id="IPR041678">
    <property type="entry name" value="TetR_C_16"/>
</dbReference>
<proteinExistence type="predicted"/>
<gene>
    <name evidence="3" type="ORF">D0Z08_25840</name>
</gene>
<organism evidence="3 4">
    <name type="scientific">Nocardioides immobilis</name>
    <dbReference type="NCBI Taxonomy" id="2049295"/>
    <lineage>
        <taxon>Bacteria</taxon>
        <taxon>Bacillati</taxon>
        <taxon>Actinomycetota</taxon>
        <taxon>Actinomycetes</taxon>
        <taxon>Propionibacteriales</taxon>
        <taxon>Nocardioidaceae</taxon>
        <taxon>Nocardioides</taxon>
    </lineage>
</organism>
<evidence type="ECO:0000313" key="3">
    <source>
        <dbReference type="EMBL" id="RHW24144.1"/>
    </source>
</evidence>
<dbReference type="Pfam" id="PF17920">
    <property type="entry name" value="TetR_C_16"/>
    <property type="match status" value="1"/>
</dbReference>
<dbReference type="AlphaFoldDB" id="A0A417XUG0"/>
<keyword evidence="4" id="KW-1185">Reference proteome</keyword>
<feature type="region of interest" description="Disordered" evidence="1">
    <location>
        <begin position="156"/>
        <end position="178"/>
    </location>
</feature>
<dbReference type="EMBL" id="QXGH01000035">
    <property type="protein sequence ID" value="RHW24144.1"/>
    <property type="molecule type" value="Genomic_DNA"/>
</dbReference>
<evidence type="ECO:0000256" key="1">
    <source>
        <dbReference type="SAM" id="MobiDB-lite"/>
    </source>
</evidence>
<dbReference type="InterPro" id="IPR036271">
    <property type="entry name" value="Tet_transcr_reg_TetR-rel_C_sf"/>
</dbReference>
<feature type="domain" description="Tetracyclin repressor-like C-terminal" evidence="2">
    <location>
        <begin position="8"/>
        <end position="111"/>
    </location>
</feature>
<dbReference type="OrthoDB" id="3210235at2"/>
<name>A0A417XUG0_9ACTN</name>
<dbReference type="Proteomes" id="UP000283644">
    <property type="component" value="Unassembled WGS sequence"/>
</dbReference>
<dbReference type="Gene3D" id="1.10.357.10">
    <property type="entry name" value="Tetracycline Repressor, domain 2"/>
    <property type="match status" value="1"/>
</dbReference>